<feature type="transmembrane region" description="Helical" evidence="1">
    <location>
        <begin position="413"/>
        <end position="434"/>
    </location>
</feature>
<keyword evidence="1" id="KW-0472">Membrane</keyword>
<keyword evidence="3" id="KW-1185">Reference proteome</keyword>
<keyword evidence="1" id="KW-1133">Transmembrane helix</keyword>
<accession>A0A9X2FH59</accession>
<dbReference type="Proteomes" id="UP001155241">
    <property type="component" value="Unassembled WGS sequence"/>
</dbReference>
<protein>
    <submittedName>
        <fullName evidence="2">Uncharacterized protein</fullName>
    </submittedName>
</protein>
<feature type="transmembrane region" description="Helical" evidence="1">
    <location>
        <begin position="301"/>
        <end position="322"/>
    </location>
</feature>
<feature type="transmembrane region" description="Helical" evidence="1">
    <location>
        <begin position="182"/>
        <end position="202"/>
    </location>
</feature>
<evidence type="ECO:0000313" key="2">
    <source>
        <dbReference type="EMBL" id="MCO6046564.1"/>
    </source>
</evidence>
<feature type="transmembrane region" description="Helical" evidence="1">
    <location>
        <begin position="446"/>
        <end position="464"/>
    </location>
</feature>
<feature type="transmembrane region" description="Helical" evidence="1">
    <location>
        <begin position="20"/>
        <end position="40"/>
    </location>
</feature>
<feature type="transmembrane region" description="Helical" evidence="1">
    <location>
        <begin position="214"/>
        <end position="230"/>
    </location>
</feature>
<reference evidence="2" key="1">
    <citation type="submission" date="2022-06" db="EMBL/GenBank/DDBJ databases">
        <title>Aeoliella straminimaris, a novel planctomycete from sediments.</title>
        <authorList>
            <person name="Vitorino I.R."/>
            <person name="Lage O.M."/>
        </authorList>
    </citation>
    <scope>NUCLEOTIDE SEQUENCE</scope>
    <source>
        <strain evidence="2">ICT_H6.2</strain>
    </source>
</reference>
<feature type="transmembrane region" description="Helical" evidence="1">
    <location>
        <begin position="261"/>
        <end position="294"/>
    </location>
</feature>
<dbReference type="AlphaFoldDB" id="A0A9X2FH59"/>
<keyword evidence="1" id="KW-0812">Transmembrane</keyword>
<name>A0A9X2FH59_9BACT</name>
<organism evidence="2 3">
    <name type="scientific">Aeoliella straminimaris</name>
    <dbReference type="NCBI Taxonomy" id="2954799"/>
    <lineage>
        <taxon>Bacteria</taxon>
        <taxon>Pseudomonadati</taxon>
        <taxon>Planctomycetota</taxon>
        <taxon>Planctomycetia</taxon>
        <taxon>Pirellulales</taxon>
        <taxon>Lacipirellulaceae</taxon>
        <taxon>Aeoliella</taxon>
    </lineage>
</organism>
<gene>
    <name evidence="2" type="ORF">NG895_21920</name>
</gene>
<dbReference type="RefSeq" id="WP_252854678.1">
    <property type="nucleotide sequence ID" value="NZ_JAMXLR010000076.1"/>
</dbReference>
<feature type="transmembrane region" description="Helical" evidence="1">
    <location>
        <begin position="471"/>
        <end position="490"/>
    </location>
</feature>
<feature type="transmembrane region" description="Helical" evidence="1">
    <location>
        <begin position="384"/>
        <end position="404"/>
    </location>
</feature>
<comment type="caution">
    <text evidence="2">The sequence shown here is derived from an EMBL/GenBank/DDBJ whole genome shotgun (WGS) entry which is preliminary data.</text>
</comment>
<dbReference type="EMBL" id="JAMXLR010000076">
    <property type="protein sequence ID" value="MCO6046564.1"/>
    <property type="molecule type" value="Genomic_DNA"/>
</dbReference>
<proteinExistence type="predicted"/>
<evidence type="ECO:0000313" key="3">
    <source>
        <dbReference type="Proteomes" id="UP001155241"/>
    </source>
</evidence>
<evidence type="ECO:0000256" key="1">
    <source>
        <dbReference type="SAM" id="Phobius"/>
    </source>
</evidence>
<sequence length="511" mass="58051">MTTETQPEVTTGDPNVRLRRSIYAILIVIAVGHMSGRILAVNSENYARLSQSRINQRLDDFRAEQEAAGADEATIEERVERKREELQQKLGLERPFLSANDRSRWLTIRSLVEEGTYEVDNFFREPRWDSIDMVSHLGRDGERHYYSSKPPLMATMLAPKYWLITKLTGWNLGTHPYEVGRLMLLLTNVPAMIVLFVVIAALAEQLGTTDWGRIFVVATACLATLLTTFAATLNNHIVGATSAAVAIYFFVQIARSEKPRGWHFLACGLAAAFTAANELPALSFLALLGLILLIHDWKRTLLWGVPGVLVVAAAFFTTTYIAHDSLRPPYMHRSETDASDNWYLYTYEKNGRTIESYWHDRQGIDRGEESKLTYALHVLVGHHGVYSLTPVWLLTFVGMGIWAVRGGRTQRELVLMAFALTLTCFVFFIALRPLEDRNYGGMTSGFRWMFWIAPFWLAVLLPAVDWMSRNLWARGVALVLLCLSLVSVSYPTWNPWQQPWIYNALEHFGLL</sequence>